<dbReference type="GO" id="GO:0046872">
    <property type="term" value="F:metal ion binding"/>
    <property type="evidence" value="ECO:0007669"/>
    <property type="project" value="UniProtKB-KW"/>
</dbReference>
<evidence type="ECO:0000313" key="9">
    <source>
        <dbReference type="EMBL" id="PIK34610.1"/>
    </source>
</evidence>
<comment type="caution">
    <text evidence="9">The sequence shown here is derived from an EMBL/GenBank/DDBJ whole genome shotgun (WGS) entry which is preliminary data.</text>
</comment>
<dbReference type="GO" id="GO:0005658">
    <property type="term" value="C:alpha DNA polymerase:primase complex"/>
    <property type="evidence" value="ECO:0007669"/>
    <property type="project" value="TreeGrafter"/>
</dbReference>
<evidence type="ECO:0000256" key="7">
    <source>
        <dbReference type="ARBA" id="ARBA00023014"/>
    </source>
</evidence>
<dbReference type="PANTHER" id="PTHR10537">
    <property type="entry name" value="DNA PRIMASE LARGE SUBUNIT"/>
    <property type="match status" value="1"/>
</dbReference>
<evidence type="ECO:0000259" key="8">
    <source>
        <dbReference type="Pfam" id="PF04104"/>
    </source>
</evidence>
<keyword evidence="3" id="KW-0639">Primosome</keyword>
<dbReference type="Proteomes" id="UP000230750">
    <property type="component" value="Unassembled WGS sequence"/>
</dbReference>
<evidence type="ECO:0000256" key="4">
    <source>
        <dbReference type="ARBA" id="ARBA00022705"/>
    </source>
</evidence>
<dbReference type="InterPro" id="IPR007238">
    <property type="entry name" value="DNA_primase_lsu_euk/arc"/>
</dbReference>
<dbReference type="AlphaFoldDB" id="A0A2G8JFU0"/>
<keyword evidence="5" id="KW-0479">Metal-binding</keyword>
<reference evidence="9 10" key="1">
    <citation type="journal article" date="2017" name="PLoS Biol.">
        <title>The sea cucumber genome provides insights into morphological evolution and visceral regeneration.</title>
        <authorList>
            <person name="Zhang X."/>
            <person name="Sun L."/>
            <person name="Yuan J."/>
            <person name="Sun Y."/>
            <person name="Gao Y."/>
            <person name="Zhang L."/>
            <person name="Li S."/>
            <person name="Dai H."/>
            <person name="Hamel J.F."/>
            <person name="Liu C."/>
            <person name="Yu Y."/>
            <person name="Liu S."/>
            <person name="Lin W."/>
            <person name="Guo K."/>
            <person name="Jin S."/>
            <person name="Xu P."/>
            <person name="Storey K.B."/>
            <person name="Huan P."/>
            <person name="Zhang T."/>
            <person name="Zhou Y."/>
            <person name="Zhang J."/>
            <person name="Lin C."/>
            <person name="Li X."/>
            <person name="Xing L."/>
            <person name="Huo D."/>
            <person name="Sun M."/>
            <person name="Wang L."/>
            <person name="Mercier A."/>
            <person name="Li F."/>
            <person name="Yang H."/>
            <person name="Xiang J."/>
        </authorList>
    </citation>
    <scope>NUCLEOTIDE SEQUENCE [LARGE SCALE GENOMIC DNA]</scope>
    <source>
        <strain evidence="9">Shaxun</strain>
        <tissue evidence="9">Muscle</tissue>
    </source>
</reference>
<dbReference type="OrthoDB" id="421393at2759"/>
<dbReference type="PANTHER" id="PTHR10537:SF3">
    <property type="entry name" value="DNA PRIMASE LARGE SUBUNIT"/>
    <property type="match status" value="1"/>
</dbReference>
<sequence>MLDTAFAWVPHINADCNKVAKGCPFRHTDIKLLKQRLASYKVPTNGIEQIADLVKGYHYQLACTKYFELTHNLDKDEASTLSLQHPNQYFDASREILSGKQKDRACHICVPWGTSHQVQPQTGHATTVQVTSQVPIYTPVKRGNGYKSALPKDVT</sequence>
<protein>
    <submittedName>
        <fullName evidence="9">Putative DNA primase large subunit-like</fullName>
    </submittedName>
</protein>
<evidence type="ECO:0000256" key="5">
    <source>
        <dbReference type="ARBA" id="ARBA00022723"/>
    </source>
</evidence>
<dbReference type="GO" id="GO:0051539">
    <property type="term" value="F:4 iron, 4 sulfur cluster binding"/>
    <property type="evidence" value="ECO:0007669"/>
    <property type="project" value="UniProtKB-KW"/>
</dbReference>
<dbReference type="STRING" id="307972.A0A2G8JFU0"/>
<evidence type="ECO:0000256" key="2">
    <source>
        <dbReference type="ARBA" id="ARBA00022485"/>
    </source>
</evidence>
<keyword evidence="7" id="KW-0411">Iron-sulfur</keyword>
<evidence type="ECO:0000256" key="6">
    <source>
        <dbReference type="ARBA" id="ARBA00023004"/>
    </source>
</evidence>
<proteinExistence type="predicted"/>
<feature type="domain" description="DNA primase large subunit C-terminal" evidence="8">
    <location>
        <begin position="15"/>
        <end position="90"/>
    </location>
</feature>
<dbReference type="EMBL" id="MRZV01002124">
    <property type="protein sequence ID" value="PIK34610.1"/>
    <property type="molecule type" value="Genomic_DNA"/>
</dbReference>
<organism evidence="9 10">
    <name type="scientific">Stichopus japonicus</name>
    <name type="common">Sea cucumber</name>
    <dbReference type="NCBI Taxonomy" id="307972"/>
    <lineage>
        <taxon>Eukaryota</taxon>
        <taxon>Metazoa</taxon>
        <taxon>Echinodermata</taxon>
        <taxon>Eleutherozoa</taxon>
        <taxon>Echinozoa</taxon>
        <taxon>Holothuroidea</taxon>
        <taxon>Aspidochirotacea</taxon>
        <taxon>Aspidochirotida</taxon>
        <taxon>Stichopodidae</taxon>
        <taxon>Apostichopus</taxon>
    </lineage>
</organism>
<keyword evidence="2" id="KW-0004">4Fe-4S</keyword>
<dbReference type="GO" id="GO:0006269">
    <property type="term" value="P:DNA replication, synthesis of primer"/>
    <property type="evidence" value="ECO:0007669"/>
    <property type="project" value="UniProtKB-KW"/>
</dbReference>
<dbReference type="Pfam" id="PF04104">
    <property type="entry name" value="DNA_primase_lrg"/>
    <property type="match status" value="1"/>
</dbReference>
<evidence type="ECO:0000256" key="1">
    <source>
        <dbReference type="ARBA" id="ARBA00001966"/>
    </source>
</evidence>
<evidence type="ECO:0000256" key="3">
    <source>
        <dbReference type="ARBA" id="ARBA00022515"/>
    </source>
</evidence>
<keyword evidence="6" id="KW-0408">Iron</keyword>
<dbReference type="GO" id="GO:0006270">
    <property type="term" value="P:DNA replication initiation"/>
    <property type="evidence" value="ECO:0007669"/>
    <property type="project" value="TreeGrafter"/>
</dbReference>
<keyword evidence="4" id="KW-0235">DNA replication</keyword>
<gene>
    <name evidence="9" type="ORF">BSL78_28563</name>
</gene>
<comment type="cofactor">
    <cofactor evidence="1">
        <name>[4Fe-4S] cluster</name>
        <dbReference type="ChEBI" id="CHEBI:49883"/>
    </cofactor>
</comment>
<keyword evidence="10" id="KW-1185">Reference proteome</keyword>
<name>A0A2G8JFU0_STIJA</name>
<dbReference type="InterPro" id="IPR058560">
    <property type="entry name" value="DNA_primase_C"/>
</dbReference>
<accession>A0A2G8JFU0</accession>
<evidence type="ECO:0000313" key="10">
    <source>
        <dbReference type="Proteomes" id="UP000230750"/>
    </source>
</evidence>